<sequence length="247" mass="27624">MAANHHARLVLPSGTTSTQADELLRICNTRTLSGQNVTHSKNESNSQDFLAIFAASDQPAAFLDYISSAPLISTNIDVDYYVINPLLKDDTPILSNSRKSLHTPQKPINSVHQPQLYEIRTLSAVLWLCSEGDIVIIAPGIYNETNSLSFVNTKQQTAPVPTPAVNSPANTKNQKQDQIDDKNNKSQKMSKKSAQIDSESGDEIQSMEKTKRKRGEDEEESRSGEKRRRIDEEEQEEENIENDKNIE</sequence>
<reference evidence="2 3" key="1">
    <citation type="submission" date="2019-03" db="EMBL/GenBank/DDBJ databases">
        <title>Single cell metagenomics reveals metabolic interactions within the superorganism composed of flagellate Streblomastix strix and complex community of Bacteroidetes bacteria on its surface.</title>
        <authorList>
            <person name="Treitli S.C."/>
            <person name="Kolisko M."/>
            <person name="Husnik F."/>
            <person name="Keeling P."/>
            <person name="Hampl V."/>
        </authorList>
    </citation>
    <scope>NUCLEOTIDE SEQUENCE [LARGE SCALE GENOMIC DNA]</scope>
    <source>
        <strain evidence="2">ST1C</strain>
    </source>
</reference>
<dbReference type="EMBL" id="SNRW01009447">
    <property type="protein sequence ID" value="KAA6377992.1"/>
    <property type="molecule type" value="Genomic_DNA"/>
</dbReference>
<comment type="caution">
    <text evidence="2">The sequence shown here is derived from an EMBL/GenBank/DDBJ whole genome shotgun (WGS) entry which is preliminary data.</text>
</comment>
<proteinExistence type="predicted"/>
<dbReference type="AlphaFoldDB" id="A0A5J4V6E5"/>
<evidence type="ECO:0000313" key="2">
    <source>
        <dbReference type="EMBL" id="KAA6377992.1"/>
    </source>
</evidence>
<feature type="region of interest" description="Disordered" evidence="1">
    <location>
        <begin position="158"/>
        <end position="247"/>
    </location>
</feature>
<gene>
    <name evidence="2" type="ORF">EZS28_026480</name>
</gene>
<feature type="compositionally biased region" description="Basic and acidic residues" evidence="1">
    <location>
        <begin position="221"/>
        <end position="231"/>
    </location>
</feature>
<feature type="compositionally biased region" description="Polar residues" evidence="1">
    <location>
        <begin position="158"/>
        <end position="173"/>
    </location>
</feature>
<name>A0A5J4V6E5_9EUKA</name>
<evidence type="ECO:0000256" key="1">
    <source>
        <dbReference type="SAM" id="MobiDB-lite"/>
    </source>
</evidence>
<organism evidence="2 3">
    <name type="scientific">Streblomastix strix</name>
    <dbReference type="NCBI Taxonomy" id="222440"/>
    <lineage>
        <taxon>Eukaryota</taxon>
        <taxon>Metamonada</taxon>
        <taxon>Preaxostyla</taxon>
        <taxon>Oxymonadida</taxon>
        <taxon>Streblomastigidae</taxon>
        <taxon>Streblomastix</taxon>
    </lineage>
</organism>
<dbReference type="Proteomes" id="UP000324800">
    <property type="component" value="Unassembled WGS sequence"/>
</dbReference>
<feature type="compositionally biased region" description="Basic and acidic residues" evidence="1">
    <location>
        <begin position="174"/>
        <end position="184"/>
    </location>
</feature>
<evidence type="ECO:0000313" key="3">
    <source>
        <dbReference type="Proteomes" id="UP000324800"/>
    </source>
</evidence>
<accession>A0A5J4V6E5</accession>
<feature type="non-terminal residue" evidence="2">
    <location>
        <position position="247"/>
    </location>
</feature>
<protein>
    <submittedName>
        <fullName evidence="2">Uncharacterized protein</fullName>
    </submittedName>
</protein>